<gene>
    <name evidence="12" type="ORF">T552_01762</name>
</gene>
<comment type="caution">
    <text evidence="12">The sequence shown here is derived from an EMBL/GenBank/DDBJ whole genome shotgun (WGS) entry which is preliminary data.</text>
</comment>
<evidence type="ECO:0000256" key="8">
    <source>
        <dbReference type="ARBA" id="ARBA00023125"/>
    </source>
</evidence>
<dbReference type="OrthoDB" id="421393at2759"/>
<dbReference type="PANTHER" id="PTHR10537">
    <property type="entry name" value="DNA PRIMASE LARGE SUBUNIT"/>
    <property type="match status" value="1"/>
</dbReference>
<dbReference type="Pfam" id="PF04104">
    <property type="entry name" value="DNA_primase_lrg"/>
    <property type="match status" value="1"/>
</dbReference>
<keyword evidence="3 9" id="KW-0639">Primosome</keyword>
<evidence type="ECO:0000256" key="4">
    <source>
        <dbReference type="ARBA" id="ARBA00022705"/>
    </source>
</evidence>
<keyword evidence="2 9" id="KW-0004">4Fe-4S</keyword>
<comment type="similarity">
    <text evidence="1 9">Belongs to the eukaryotic-type primase large subunit family.</text>
</comment>
<sequence length="454" mass="53490">MFRSNKKRISKNNEKFDVHVLRYNEYPYRLNFYLETPREEITIEEFENWAIDRLYVLSEIESGLFRNKTLKEMDIMLKPLIEKHLPLSSNMSKSLKGAILDQERKKDHYSHYILRLAFCRSEELRKRFIRAEMTLFKLRFLQDDAKERFAFINSLNFDWEMVIFFEFFVDFDKVCDLVEKRKVFLEKGKAYVPISEQISLISEEFSLNLEKSLELTARILPRLDEDDRLLPILNHLSLGFSAPEYSSTIATIGSITASQIDLLVKHFPLCQRNLHLNLRKDKHLKYFGRLQYGLFLKGIGLDVEEALVFWRKSFSNTSDERFNKEYRYNVRHSYGLEGNRRNYKPYSCQQILTGPQPGTGDSHGCPFRHFSIENLNASLESMGIRDSKALKEINEAVVEKHYHIACTKVFEFTHPSIGSLQESISHPNQYFDNSFTLEKGINEDITMKTEKKNT</sequence>
<accession>A0A0W4ZJG1</accession>
<dbReference type="GO" id="GO:0006302">
    <property type="term" value="P:double-strand break repair"/>
    <property type="evidence" value="ECO:0007669"/>
    <property type="project" value="EnsemblFungi"/>
</dbReference>
<feature type="binding site" evidence="10">
    <location>
        <position position="365"/>
    </location>
    <ligand>
        <name>[4Fe-4S] cluster</name>
        <dbReference type="ChEBI" id="CHEBI:49883"/>
    </ligand>
</feature>
<evidence type="ECO:0000256" key="1">
    <source>
        <dbReference type="ARBA" id="ARBA00010564"/>
    </source>
</evidence>
<organism evidence="12 13">
    <name type="scientific">Pneumocystis carinii (strain B80)</name>
    <name type="common">Rat pneumocystis pneumonia agent</name>
    <name type="synonym">Pneumocystis carinii f. sp. carinii</name>
    <dbReference type="NCBI Taxonomy" id="1408658"/>
    <lineage>
        <taxon>Eukaryota</taxon>
        <taxon>Fungi</taxon>
        <taxon>Dikarya</taxon>
        <taxon>Ascomycota</taxon>
        <taxon>Taphrinomycotina</taxon>
        <taxon>Pneumocystomycetes</taxon>
        <taxon>Pneumocystaceae</taxon>
        <taxon>Pneumocystis</taxon>
    </lineage>
</organism>
<name>A0A0W4ZJG1_PNEC8</name>
<proteinExistence type="inferred from homology"/>
<dbReference type="GO" id="GO:0051539">
    <property type="term" value="F:4 iron, 4 sulfur cluster binding"/>
    <property type="evidence" value="ECO:0007669"/>
    <property type="project" value="UniProtKB-UniRule"/>
</dbReference>
<feature type="binding site" evidence="10">
    <location>
        <position position="406"/>
    </location>
    <ligand>
        <name>[4Fe-4S] cluster</name>
        <dbReference type="ChEBI" id="CHEBI:49883"/>
    </ligand>
</feature>
<evidence type="ECO:0000313" key="13">
    <source>
        <dbReference type="Proteomes" id="UP000054454"/>
    </source>
</evidence>
<feature type="domain" description="DNA primase large subunit C-terminal" evidence="11">
    <location>
        <begin position="265"/>
        <end position="431"/>
    </location>
</feature>
<dbReference type="RefSeq" id="XP_018226046.1">
    <property type="nucleotide sequence ID" value="XM_018370329.1"/>
</dbReference>
<dbReference type="InterPro" id="IPR058560">
    <property type="entry name" value="DNA_primase_C"/>
</dbReference>
<evidence type="ECO:0000256" key="2">
    <source>
        <dbReference type="ARBA" id="ARBA00022485"/>
    </source>
</evidence>
<dbReference type="GO" id="GO:0006269">
    <property type="term" value="P:DNA replication, synthesis of primer"/>
    <property type="evidence" value="ECO:0007669"/>
    <property type="project" value="UniProtKB-KW"/>
</dbReference>
<keyword evidence="13" id="KW-1185">Reference proteome</keyword>
<dbReference type="AlphaFoldDB" id="A0A0W4ZJG1"/>
<dbReference type="GO" id="GO:0003899">
    <property type="term" value="F:DNA-directed RNA polymerase activity"/>
    <property type="evidence" value="ECO:0007669"/>
    <property type="project" value="EnsemblFungi"/>
</dbReference>
<comment type="function">
    <text evidence="9">DNA primase is the polymerase that synthesizes small RNA primers for the Okazaki fragments made during discontinuous DNA replication.</text>
</comment>
<evidence type="ECO:0000256" key="3">
    <source>
        <dbReference type="ARBA" id="ARBA00022515"/>
    </source>
</evidence>
<evidence type="ECO:0000256" key="10">
    <source>
        <dbReference type="PIRSR" id="PIRSR009449-1"/>
    </source>
</evidence>
<keyword evidence="7 9" id="KW-0411">Iron-sulfur</keyword>
<dbReference type="Proteomes" id="UP000054454">
    <property type="component" value="Unassembled WGS sequence"/>
</dbReference>
<protein>
    <recommendedName>
        <fullName evidence="9">DNA primase large subunit</fullName>
    </recommendedName>
</protein>
<dbReference type="PIRSF" id="PIRSF009449">
    <property type="entry name" value="DNA_primase_large_subunit"/>
    <property type="match status" value="1"/>
</dbReference>
<dbReference type="EMBL" id="LFVZ01000007">
    <property type="protein sequence ID" value="KTW28503.1"/>
    <property type="molecule type" value="Genomic_DNA"/>
</dbReference>
<dbReference type="InterPro" id="IPR007238">
    <property type="entry name" value="DNA_primase_lsu_euk/arc"/>
</dbReference>
<evidence type="ECO:0000256" key="9">
    <source>
        <dbReference type="PIRNR" id="PIRNR009449"/>
    </source>
</evidence>
<dbReference type="GO" id="GO:0046872">
    <property type="term" value="F:metal ion binding"/>
    <property type="evidence" value="ECO:0007669"/>
    <property type="project" value="UniProtKB-UniRule"/>
</dbReference>
<keyword evidence="8 9" id="KW-0238">DNA-binding</keyword>
<evidence type="ECO:0000256" key="7">
    <source>
        <dbReference type="ARBA" id="ARBA00023014"/>
    </source>
</evidence>
<dbReference type="InterPro" id="IPR016558">
    <property type="entry name" value="DNA_primase_lsu_euk"/>
</dbReference>
<comment type="cofactor">
    <cofactor evidence="9">
        <name>[4Fe-4S] cluster</name>
        <dbReference type="ChEBI" id="CHEBI:49883"/>
    </cofactor>
    <text evidence="9">Binds 1 [4Fe-4S] cluster.</text>
</comment>
<evidence type="ECO:0000256" key="5">
    <source>
        <dbReference type="ARBA" id="ARBA00022723"/>
    </source>
</evidence>
<evidence type="ECO:0000256" key="6">
    <source>
        <dbReference type="ARBA" id="ARBA00023004"/>
    </source>
</evidence>
<dbReference type="GO" id="GO:0005658">
    <property type="term" value="C:alpha DNA polymerase:primase complex"/>
    <property type="evidence" value="ECO:0007669"/>
    <property type="project" value="EnsemblFungi"/>
</dbReference>
<reference evidence="13" key="1">
    <citation type="journal article" date="2016" name="Nat. Commun.">
        <title>Genome analysis of three Pneumocystis species reveals adaptation mechanisms to life exclusively in mammalian hosts.</title>
        <authorList>
            <person name="Ma L."/>
            <person name="Chen Z."/>
            <person name="Huang D.W."/>
            <person name="Kutty G."/>
            <person name="Ishihara M."/>
            <person name="Wang H."/>
            <person name="Abouelleil A."/>
            <person name="Bishop L."/>
            <person name="Davey E."/>
            <person name="Deng R."/>
            <person name="Deng X."/>
            <person name="Fan L."/>
            <person name="Fantoni G."/>
            <person name="Fitzgerald M."/>
            <person name="Gogineni E."/>
            <person name="Goldberg J.M."/>
            <person name="Handley G."/>
            <person name="Hu X."/>
            <person name="Huber C."/>
            <person name="Jiao X."/>
            <person name="Jones K."/>
            <person name="Levin J.Z."/>
            <person name="Liu Y."/>
            <person name="Macdonald P."/>
            <person name="Melnikov A."/>
            <person name="Raley C."/>
            <person name="Sassi M."/>
            <person name="Sherman B.T."/>
            <person name="Song X."/>
            <person name="Sykes S."/>
            <person name="Tran B."/>
            <person name="Walsh L."/>
            <person name="Xia Y."/>
            <person name="Yang J."/>
            <person name="Young S."/>
            <person name="Zeng Q."/>
            <person name="Zheng X."/>
            <person name="Stephens R."/>
            <person name="Nusbaum C."/>
            <person name="Birren B.W."/>
            <person name="Azadi P."/>
            <person name="Lempicki R.A."/>
            <person name="Cuomo C.A."/>
            <person name="Kovacs J.A."/>
        </authorList>
    </citation>
    <scope>NUCLEOTIDE SEQUENCE [LARGE SCALE GENOMIC DNA]</scope>
    <source>
        <strain evidence="13">B80</strain>
    </source>
</reference>
<evidence type="ECO:0000259" key="11">
    <source>
        <dbReference type="Pfam" id="PF04104"/>
    </source>
</evidence>
<feature type="binding site" evidence="10">
    <location>
        <position position="270"/>
    </location>
    <ligand>
        <name>[4Fe-4S] cluster</name>
        <dbReference type="ChEBI" id="CHEBI:49883"/>
    </ligand>
</feature>
<evidence type="ECO:0000313" key="12">
    <source>
        <dbReference type="EMBL" id="KTW28503.1"/>
    </source>
</evidence>
<dbReference type="GeneID" id="28936532"/>
<dbReference type="CDD" id="cd07322">
    <property type="entry name" value="PriL_PriS_Eukaryotic"/>
    <property type="match status" value="1"/>
</dbReference>
<dbReference type="GO" id="GO:0003697">
    <property type="term" value="F:single-stranded DNA binding"/>
    <property type="evidence" value="ECO:0007669"/>
    <property type="project" value="EnsemblFungi"/>
</dbReference>
<dbReference type="GO" id="GO:0005635">
    <property type="term" value="C:nuclear envelope"/>
    <property type="evidence" value="ECO:0007669"/>
    <property type="project" value="EnsemblFungi"/>
</dbReference>
<keyword evidence="6 9" id="KW-0408">Iron</keyword>
<dbReference type="VEuPathDB" id="FungiDB:T552_01762"/>
<dbReference type="GO" id="GO:0006270">
    <property type="term" value="P:DNA replication initiation"/>
    <property type="evidence" value="ECO:0007669"/>
    <property type="project" value="EnsemblFungi"/>
</dbReference>
<dbReference type="PANTHER" id="PTHR10537:SF3">
    <property type="entry name" value="DNA PRIMASE LARGE SUBUNIT"/>
    <property type="match status" value="1"/>
</dbReference>
<feature type="binding site" evidence="10">
    <location>
        <position position="348"/>
    </location>
    <ligand>
        <name>[4Fe-4S] cluster</name>
        <dbReference type="ChEBI" id="CHEBI:49883"/>
    </ligand>
</feature>
<dbReference type="SUPFAM" id="SSF140914">
    <property type="entry name" value="PriB N-terminal domain-like"/>
    <property type="match status" value="1"/>
</dbReference>
<dbReference type="Pfam" id="PF26466">
    <property type="entry name" value="DNA_primase_lrg_N"/>
    <property type="match status" value="2"/>
</dbReference>
<keyword evidence="4 9" id="KW-0235">DNA replication</keyword>
<dbReference type="Gene3D" id="1.20.930.80">
    <property type="match status" value="1"/>
</dbReference>
<keyword evidence="5 9" id="KW-0479">Metal-binding</keyword>